<accession>A0A437UM44</accession>
<proteinExistence type="predicted"/>
<dbReference type="Proteomes" id="UP000288388">
    <property type="component" value="Unassembled WGS sequence"/>
</dbReference>
<comment type="caution">
    <text evidence="1">The sequence shown here is derived from an EMBL/GenBank/DDBJ whole genome shotgun (WGS) entry which is preliminary data.</text>
</comment>
<dbReference type="AlphaFoldDB" id="A0A437UM44"/>
<organism evidence="1 2">
    <name type="scientific">Enterococcus avium</name>
    <name type="common">Streptococcus avium</name>
    <dbReference type="NCBI Taxonomy" id="33945"/>
    <lineage>
        <taxon>Bacteria</taxon>
        <taxon>Bacillati</taxon>
        <taxon>Bacillota</taxon>
        <taxon>Bacilli</taxon>
        <taxon>Lactobacillales</taxon>
        <taxon>Enterococcaceae</taxon>
        <taxon>Enterococcus</taxon>
    </lineage>
</organism>
<name>A0A437UM44_ENTAV</name>
<dbReference type="EMBL" id="RYZS01000001">
    <property type="protein sequence ID" value="RVU94680.1"/>
    <property type="molecule type" value="Genomic_DNA"/>
</dbReference>
<dbReference type="RefSeq" id="WP_127978698.1">
    <property type="nucleotide sequence ID" value="NZ_JBPFKW010000256.1"/>
</dbReference>
<evidence type="ECO:0000313" key="2">
    <source>
        <dbReference type="Proteomes" id="UP000288388"/>
    </source>
</evidence>
<protein>
    <submittedName>
        <fullName evidence="1">Uncharacterized protein</fullName>
    </submittedName>
</protein>
<reference evidence="1 2" key="1">
    <citation type="submission" date="2018-12" db="EMBL/GenBank/DDBJ databases">
        <title>A novel vanA-carrying plasmid in a clinical isolate of Enterococcus avium.</title>
        <authorList>
            <person name="Bernasconi O.J."/>
            <person name="Luzzaro F."/>
            <person name="Endimiani A."/>
        </authorList>
    </citation>
    <scope>NUCLEOTIDE SEQUENCE [LARGE SCALE GENOMIC DNA]</scope>
    <source>
        <strain evidence="1 2">LC0559/18</strain>
    </source>
</reference>
<sequence length="127" mass="15431">MIGALFTPRQVFSLRPKTLEKRIDKHYQETRDAGSTIQILIALQVRDELGEEDFSFFMKRFVRKLFLETKTSRILRRYYFYFKHYFSSDEWKVVSIRLFSIKTYITEKIEKFYTQFMKEPLTRLAGS</sequence>
<evidence type="ECO:0000313" key="1">
    <source>
        <dbReference type="EMBL" id="RVU94680.1"/>
    </source>
</evidence>
<gene>
    <name evidence="1" type="ORF">EK398_07355</name>
</gene>